<proteinExistence type="predicted"/>
<gene>
    <name evidence="2" type="ORF">S03H2_59344</name>
</gene>
<keyword evidence="1" id="KW-0472">Membrane</keyword>
<accession>X1JTE0</accession>
<evidence type="ECO:0000256" key="1">
    <source>
        <dbReference type="SAM" id="Phobius"/>
    </source>
</evidence>
<protein>
    <submittedName>
        <fullName evidence="2">Uncharacterized protein</fullName>
    </submittedName>
</protein>
<feature type="non-terminal residue" evidence="2">
    <location>
        <position position="1"/>
    </location>
</feature>
<keyword evidence="1" id="KW-0812">Transmembrane</keyword>
<feature type="transmembrane region" description="Helical" evidence="1">
    <location>
        <begin position="6"/>
        <end position="28"/>
    </location>
</feature>
<dbReference type="EMBL" id="BARU01038156">
    <property type="protein sequence ID" value="GAH81529.1"/>
    <property type="molecule type" value="Genomic_DNA"/>
</dbReference>
<keyword evidence="1" id="KW-1133">Transmembrane helix</keyword>
<evidence type="ECO:0000313" key="2">
    <source>
        <dbReference type="EMBL" id="GAH81529.1"/>
    </source>
</evidence>
<name>X1JTE0_9ZZZZ</name>
<dbReference type="AlphaFoldDB" id="X1JTE0"/>
<reference evidence="2" key="1">
    <citation type="journal article" date="2014" name="Front. Microbiol.">
        <title>High frequency of phylogenetically diverse reductive dehalogenase-homologous genes in deep subseafloor sedimentary metagenomes.</title>
        <authorList>
            <person name="Kawai M."/>
            <person name="Futagami T."/>
            <person name="Toyoda A."/>
            <person name="Takaki Y."/>
            <person name="Nishi S."/>
            <person name="Hori S."/>
            <person name="Arai W."/>
            <person name="Tsubouchi T."/>
            <person name="Morono Y."/>
            <person name="Uchiyama I."/>
            <person name="Ito T."/>
            <person name="Fujiyama A."/>
            <person name="Inagaki F."/>
            <person name="Takami H."/>
        </authorList>
    </citation>
    <scope>NUCLEOTIDE SEQUENCE</scope>
    <source>
        <strain evidence="2">Expedition CK06-06</strain>
    </source>
</reference>
<comment type="caution">
    <text evidence="2">The sequence shown here is derived from an EMBL/GenBank/DDBJ whole genome shotgun (WGS) entry which is preliminary data.</text>
</comment>
<feature type="non-terminal residue" evidence="2">
    <location>
        <position position="246"/>
    </location>
</feature>
<sequence>TEPKAIQFVVILPYLIGMVIGLAMGMIAPAGRIGSYQIDKIIHSARLDPITAIRAYWRGIITEEKLTKTLGELGFSDDDTKFLRDVTHYYPTPGELVLWQAKEVYEPEMIAKYGLDAELEEVEREAFYKAGMTDDQIVNHWRAHWVHPAWGQVLDMYHRGELTYDDVYRWFRVVEIPPYWRDKLIAISWDLPNRIETRMMARYGLVDKPWLVKHLERIGLHEDYRSIAADFMLAMGIRMDLSARYS</sequence>
<organism evidence="2">
    <name type="scientific">marine sediment metagenome</name>
    <dbReference type="NCBI Taxonomy" id="412755"/>
    <lineage>
        <taxon>unclassified sequences</taxon>
        <taxon>metagenomes</taxon>
        <taxon>ecological metagenomes</taxon>
    </lineage>
</organism>